<dbReference type="GO" id="GO:0016887">
    <property type="term" value="F:ATP hydrolysis activity"/>
    <property type="evidence" value="ECO:0007669"/>
    <property type="project" value="InterPro"/>
</dbReference>
<evidence type="ECO:0000256" key="7">
    <source>
        <dbReference type="SAM" id="Phobius"/>
    </source>
</evidence>
<name>A0A2N5L0J5_9LACO</name>
<organism evidence="10 11">
    <name type="scientific">Lactobacillus crispatus</name>
    <dbReference type="NCBI Taxonomy" id="47770"/>
    <lineage>
        <taxon>Bacteria</taxon>
        <taxon>Bacillati</taxon>
        <taxon>Bacillota</taxon>
        <taxon>Bacilli</taxon>
        <taxon>Lactobacillales</taxon>
        <taxon>Lactobacillaceae</taxon>
        <taxon>Lactobacillus</taxon>
    </lineage>
</organism>
<evidence type="ECO:0000256" key="5">
    <source>
        <dbReference type="ARBA" id="ARBA00022989"/>
    </source>
</evidence>
<dbReference type="InterPro" id="IPR017871">
    <property type="entry name" value="ABC_transporter-like_CS"/>
</dbReference>
<dbReference type="GO" id="GO:0140359">
    <property type="term" value="F:ABC-type transporter activity"/>
    <property type="evidence" value="ECO:0007669"/>
    <property type="project" value="InterPro"/>
</dbReference>
<evidence type="ECO:0000256" key="6">
    <source>
        <dbReference type="ARBA" id="ARBA00023136"/>
    </source>
</evidence>
<dbReference type="SUPFAM" id="SSF52540">
    <property type="entry name" value="P-loop containing nucleoside triphosphate hydrolases"/>
    <property type="match status" value="1"/>
</dbReference>
<keyword evidence="2 7" id="KW-0812">Transmembrane</keyword>
<dbReference type="InterPro" id="IPR003593">
    <property type="entry name" value="AAA+_ATPase"/>
</dbReference>
<dbReference type="CDD" id="cd03228">
    <property type="entry name" value="ABCC_MRP_Like"/>
    <property type="match status" value="1"/>
</dbReference>
<gene>
    <name evidence="10" type="ORF">CYJ79_01940</name>
</gene>
<keyword evidence="6 7" id="KW-0472">Membrane</keyword>
<comment type="subcellular location">
    <subcellularLocation>
        <location evidence="1">Cell membrane</location>
        <topology evidence="1">Multi-pass membrane protein</topology>
    </subcellularLocation>
</comment>
<dbReference type="GO" id="GO:0005524">
    <property type="term" value="F:ATP binding"/>
    <property type="evidence" value="ECO:0007669"/>
    <property type="project" value="UniProtKB-KW"/>
</dbReference>
<dbReference type="PANTHER" id="PTHR24221:SF654">
    <property type="entry name" value="ATP-BINDING CASSETTE SUB-FAMILY B MEMBER 6"/>
    <property type="match status" value="1"/>
</dbReference>
<dbReference type="EMBL" id="PKIW01000005">
    <property type="protein sequence ID" value="PLT12018.1"/>
    <property type="molecule type" value="Genomic_DNA"/>
</dbReference>
<dbReference type="Gene3D" id="3.40.50.300">
    <property type="entry name" value="P-loop containing nucleotide triphosphate hydrolases"/>
    <property type="match status" value="1"/>
</dbReference>
<dbReference type="SMART" id="SM00382">
    <property type="entry name" value="AAA"/>
    <property type="match status" value="1"/>
</dbReference>
<dbReference type="SUPFAM" id="SSF90123">
    <property type="entry name" value="ABC transporter transmembrane region"/>
    <property type="match status" value="1"/>
</dbReference>
<dbReference type="RefSeq" id="WP_081305031.1">
    <property type="nucleotide sequence ID" value="NZ_JASPEI010000010.1"/>
</dbReference>
<evidence type="ECO:0000256" key="3">
    <source>
        <dbReference type="ARBA" id="ARBA00022741"/>
    </source>
</evidence>
<evidence type="ECO:0000256" key="1">
    <source>
        <dbReference type="ARBA" id="ARBA00004651"/>
    </source>
</evidence>
<dbReference type="Proteomes" id="UP000235119">
    <property type="component" value="Unassembled WGS sequence"/>
</dbReference>
<keyword evidence="5 7" id="KW-1133">Transmembrane helix</keyword>
<dbReference type="GO" id="GO:0034040">
    <property type="term" value="F:ATPase-coupled lipid transmembrane transporter activity"/>
    <property type="evidence" value="ECO:0007669"/>
    <property type="project" value="TreeGrafter"/>
</dbReference>
<dbReference type="InterPro" id="IPR003439">
    <property type="entry name" value="ABC_transporter-like_ATP-bd"/>
</dbReference>
<feature type="domain" description="ABC transporter" evidence="8">
    <location>
        <begin position="318"/>
        <end position="524"/>
    </location>
</feature>
<dbReference type="PANTHER" id="PTHR24221">
    <property type="entry name" value="ATP-BINDING CASSETTE SUB-FAMILY B"/>
    <property type="match status" value="1"/>
</dbReference>
<feature type="domain" description="ABC transmembrane type-1" evidence="9">
    <location>
        <begin position="13"/>
        <end position="289"/>
    </location>
</feature>
<dbReference type="PROSITE" id="PS50929">
    <property type="entry name" value="ABC_TM1F"/>
    <property type="match status" value="1"/>
</dbReference>
<evidence type="ECO:0000259" key="9">
    <source>
        <dbReference type="PROSITE" id="PS50929"/>
    </source>
</evidence>
<evidence type="ECO:0000313" key="10">
    <source>
        <dbReference type="EMBL" id="PLT12018.1"/>
    </source>
</evidence>
<dbReference type="InterPro" id="IPR027417">
    <property type="entry name" value="P-loop_NTPase"/>
</dbReference>
<evidence type="ECO:0000256" key="2">
    <source>
        <dbReference type="ARBA" id="ARBA00022692"/>
    </source>
</evidence>
<protein>
    <submittedName>
        <fullName evidence="10">ABC transporter ATP-binding protein</fullName>
    </submittedName>
</protein>
<feature type="transmembrane region" description="Helical" evidence="7">
    <location>
        <begin position="47"/>
        <end position="68"/>
    </location>
</feature>
<sequence length="525" mass="59395">MMAIKIAKPITTLIFIFLAIIRSCQTLFIAWVVKLLINFAISKSSGLLNIVLLSTFGLFFFLLFDLLYEKVYSKLILEINMKIKSRAALCLIFNPVVAKEVDTSFLTNDLKQIEINKIAAELEIITNIIQLTLALIFALYNSILLTIIFLFASFIPGISQHLFGISIEKSSRKWEQKNSNYTEIVKETQNISETARLYNSRQNIWKRFRASALQMEKSLFRLNCLRGFSNETVELLAYAFSMLIPTAVGVFLVKENSVTLGTLMMISTLSNSFVNPSISIFYSLNNIKTTKPMWDKFTKLNVVTSKNNRLPFGKFSGLTLKNVYVELGNHSIINNLSLNIKQGEKVLLMAPSGWGKTTLLKTLLGIIPIKKGKYLLNGNDAEKEKSEIHLYFSCINQQPKLLNDTILYNITLGNKISDHQLKNIVNISGLDTLIQEKGLNYIIGQDGKRLSGGQKQRIEIARALYFDRSIIIADEATSALDNRLSQEIHDALTNIKGKTIIEVAHKISDNEKKQFDRIIELDKLN</sequence>
<evidence type="ECO:0000256" key="4">
    <source>
        <dbReference type="ARBA" id="ARBA00022840"/>
    </source>
</evidence>
<feature type="transmembrane region" description="Helical" evidence="7">
    <location>
        <begin position="12"/>
        <end position="41"/>
    </location>
</feature>
<dbReference type="AlphaFoldDB" id="A0A2N5L0J5"/>
<reference evidence="10 11" key="1">
    <citation type="submission" date="2017-12" db="EMBL/GenBank/DDBJ databases">
        <title>Phylogenetic diversity of female urinary microbiome.</title>
        <authorList>
            <person name="Thomas-White K."/>
            <person name="Wolfe A.J."/>
        </authorList>
    </citation>
    <scope>NUCLEOTIDE SEQUENCE [LARGE SCALE GENOMIC DNA]</scope>
    <source>
        <strain evidence="10 11">UMB0085</strain>
    </source>
</reference>
<dbReference type="Pfam" id="PF00664">
    <property type="entry name" value="ABC_membrane"/>
    <property type="match status" value="1"/>
</dbReference>
<dbReference type="Gene3D" id="1.20.1560.10">
    <property type="entry name" value="ABC transporter type 1, transmembrane domain"/>
    <property type="match status" value="1"/>
</dbReference>
<dbReference type="PROSITE" id="PS50893">
    <property type="entry name" value="ABC_TRANSPORTER_2"/>
    <property type="match status" value="1"/>
</dbReference>
<dbReference type="InterPro" id="IPR036640">
    <property type="entry name" value="ABC1_TM_sf"/>
</dbReference>
<feature type="transmembrane region" description="Helical" evidence="7">
    <location>
        <begin position="143"/>
        <end position="163"/>
    </location>
</feature>
<dbReference type="GO" id="GO:0005886">
    <property type="term" value="C:plasma membrane"/>
    <property type="evidence" value="ECO:0007669"/>
    <property type="project" value="UniProtKB-SubCell"/>
</dbReference>
<dbReference type="Pfam" id="PF00005">
    <property type="entry name" value="ABC_tran"/>
    <property type="match status" value="1"/>
</dbReference>
<keyword evidence="4 10" id="KW-0067">ATP-binding</keyword>
<evidence type="ECO:0000313" key="11">
    <source>
        <dbReference type="Proteomes" id="UP000235119"/>
    </source>
</evidence>
<evidence type="ECO:0000259" key="8">
    <source>
        <dbReference type="PROSITE" id="PS50893"/>
    </source>
</evidence>
<accession>A0A2N5L0J5</accession>
<dbReference type="InterPro" id="IPR011527">
    <property type="entry name" value="ABC1_TM_dom"/>
</dbReference>
<proteinExistence type="predicted"/>
<comment type="caution">
    <text evidence="10">The sequence shown here is derived from an EMBL/GenBank/DDBJ whole genome shotgun (WGS) entry which is preliminary data.</text>
</comment>
<dbReference type="PROSITE" id="PS00211">
    <property type="entry name" value="ABC_TRANSPORTER_1"/>
    <property type="match status" value="1"/>
</dbReference>
<keyword evidence="3" id="KW-0547">Nucleotide-binding</keyword>
<dbReference type="InterPro" id="IPR039421">
    <property type="entry name" value="Type_1_exporter"/>
</dbReference>